<evidence type="ECO:0000256" key="1">
    <source>
        <dbReference type="SAM" id="MobiDB-lite"/>
    </source>
</evidence>
<gene>
    <name evidence="2" type="ORF">KC909_04630</name>
</gene>
<evidence type="ECO:0000313" key="3">
    <source>
        <dbReference type="Proteomes" id="UP000783287"/>
    </source>
</evidence>
<evidence type="ECO:0000313" key="2">
    <source>
        <dbReference type="EMBL" id="MCA9383628.1"/>
    </source>
</evidence>
<protein>
    <recommendedName>
        <fullName evidence="4">Cohesin domain-containing protein</fullName>
    </recommendedName>
</protein>
<feature type="compositionally biased region" description="Low complexity" evidence="1">
    <location>
        <begin position="27"/>
        <end position="44"/>
    </location>
</feature>
<name>A0A955L6N2_9BACT</name>
<reference evidence="2" key="1">
    <citation type="submission" date="2020-04" db="EMBL/GenBank/DDBJ databases">
        <authorList>
            <person name="Zhang T."/>
        </authorList>
    </citation>
    <scope>NUCLEOTIDE SEQUENCE</scope>
    <source>
        <strain evidence="2">HKST-UBA14</strain>
    </source>
</reference>
<feature type="region of interest" description="Disordered" evidence="1">
    <location>
        <begin position="1"/>
        <end position="50"/>
    </location>
</feature>
<dbReference type="InterPro" id="IPR008965">
    <property type="entry name" value="CBM2/CBM3_carb-bd_dom_sf"/>
</dbReference>
<dbReference type="SUPFAM" id="SSF49384">
    <property type="entry name" value="Carbohydrate-binding domain"/>
    <property type="match status" value="1"/>
</dbReference>
<sequence>MFLIRAEAQSTDTVISPTIPFDPPNVPTTTTPSVIPTPSGPSITVSSDRTQAGVGDRVKVSVNIDTKGAEVREYSFNITFNPGIFRVVDANTTTSSTVEISFLDTFFQATQNESSQQNGTINVAASTDLGSATISNRTVAEFELEAIAEGFSEVQVVTANSLLVNTNSINILESGNSISFTVTSQGDTSPTPITGVGEQPIPSTTPSTALLDGESGKSVIVVGLLLIASGFYIWKQKNREKVH</sequence>
<accession>A0A955L6N2</accession>
<dbReference type="CDD" id="cd08547">
    <property type="entry name" value="Type_II_cohesin"/>
    <property type="match status" value="1"/>
</dbReference>
<dbReference type="Gene3D" id="2.60.40.680">
    <property type="match status" value="1"/>
</dbReference>
<proteinExistence type="predicted"/>
<dbReference type="EMBL" id="JAGQLK010000101">
    <property type="protein sequence ID" value="MCA9383628.1"/>
    <property type="molecule type" value="Genomic_DNA"/>
</dbReference>
<organism evidence="2 3">
    <name type="scientific">Candidatus Dojkabacteria bacterium</name>
    <dbReference type="NCBI Taxonomy" id="2099670"/>
    <lineage>
        <taxon>Bacteria</taxon>
        <taxon>Candidatus Dojkabacteria</taxon>
    </lineage>
</organism>
<evidence type="ECO:0008006" key="4">
    <source>
        <dbReference type="Google" id="ProtNLM"/>
    </source>
</evidence>
<dbReference type="GO" id="GO:0030246">
    <property type="term" value="F:carbohydrate binding"/>
    <property type="evidence" value="ECO:0007669"/>
    <property type="project" value="InterPro"/>
</dbReference>
<reference evidence="2" key="2">
    <citation type="journal article" date="2021" name="Microbiome">
        <title>Successional dynamics and alternative stable states in a saline activated sludge microbial community over 9 years.</title>
        <authorList>
            <person name="Wang Y."/>
            <person name="Ye J."/>
            <person name="Ju F."/>
            <person name="Liu L."/>
            <person name="Boyd J.A."/>
            <person name="Deng Y."/>
            <person name="Parks D.H."/>
            <person name="Jiang X."/>
            <person name="Yin X."/>
            <person name="Woodcroft B.J."/>
            <person name="Tyson G.W."/>
            <person name="Hugenholtz P."/>
            <person name="Polz M.F."/>
            <person name="Zhang T."/>
        </authorList>
    </citation>
    <scope>NUCLEOTIDE SEQUENCE</scope>
    <source>
        <strain evidence="2">HKST-UBA14</strain>
    </source>
</reference>
<dbReference type="AlphaFoldDB" id="A0A955L6N2"/>
<dbReference type="Proteomes" id="UP000783287">
    <property type="component" value="Unassembled WGS sequence"/>
</dbReference>
<comment type="caution">
    <text evidence="2">The sequence shown here is derived from an EMBL/GenBank/DDBJ whole genome shotgun (WGS) entry which is preliminary data.</text>
</comment>